<dbReference type="InterPro" id="IPR001605">
    <property type="entry name" value="PH_dom-spectrin-type"/>
</dbReference>
<feature type="compositionally biased region" description="Polar residues" evidence="1">
    <location>
        <begin position="252"/>
        <end position="264"/>
    </location>
</feature>
<evidence type="ECO:0000313" key="3">
    <source>
        <dbReference type="EMBL" id="SAM07185.1"/>
    </source>
</evidence>
<feature type="region of interest" description="Disordered" evidence="1">
    <location>
        <begin position="240"/>
        <end position="272"/>
    </location>
</feature>
<dbReference type="PANTHER" id="PTHR37283:SF1">
    <property type="entry name" value="PH DOMAIN-CONTAINING PROTEIN YHR131C"/>
    <property type="match status" value="1"/>
</dbReference>
<dbReference type="SMART" id="SM00233">
    <property type="entry name" value="PH"/>
    <property type="match status" value="1"/>
</dbReference>
<dbReference type="AlphaFoldDB" id="A0A168RNR0"/>
<dbReference type="STRING" id="4829.A0A168RNR0"/>
<feature type="compositionally biased region" description="Low complexity" evidence="1">
    <location>
        <begin position="42"/>
        <end position="52"/>
    </location>
</feature>
<keyword evidence="4" id="KW-1185">Reference proteome</keyword>
<dbReference type="InterPro" id="IPR011993">
    <property type="entry name" value="PH-like_dom_sf"/>
</dbReference>
<dbReference type="PROSITE" id="PS50003">
    <property type="entry name" value="PH_DOMAIN"/>
    <property type="match status" value="1"/>
</dbReference>
<protein>
    <recommendedName>
        <fullName evidence="2">PH domain-containing protein</fullName>
    </recommendedName>
</protein>
<feature type="region of interest" description="Disordered" evidence="1">
    <location>
        <begin position="42"/>
        <end position="91"/>
    </location>
</feature>
<accession>A0A168RNR0</accession>
<gene>
    <name evidence="3" type="primary">ABSGL_12824.1 scaffold 13518</name>
</gene>
<dbReference type="InParanoid" id="A0A168RNR0"/>
<organism evidence="3">
    <name type="scientific">Absidia glauca</name>
    <name type="common">Pin mould</name>
    <dbReference type="NCBI Taxonomy" id="4829"/>
    <lineage>
        <taxon>Eukaryota</taxon>
        <taxon>Fungi</taxon>
        <taxon>Fungi incertae sedis</taxon>
        <taxon>Mucoromycota</taxon>
        <taxon>Mucoromycotina</taxon>
        <taxon>Mucoromycetes</taxon>
        <taxon>Mucorales</taxon>
        <taxon>Cunninghamellaceae</taxon>
        <taxon>Absidia</taxon>
    </lineage>
</organism>
<evidence type="ECO:0000313" key="4">
    <source>
        <dbReference type="Proteomes" id="UP000078561"/>
    </source>
</evidence>
<dbReference type="OrthoDB" id="5865767at2759"/>
<dbReference type="Proteomes" id="UP000078561">
    <property type="component" value="Unassembled WGS sequence"/>
</dbReference>
<dbReference type="Pfam" id="PF00169">
    <property type="entry name" value="PH"/>
    <property type="match status" value="1"/>
</dbReference>
<reference evidence="3" key="1">
    <citation type="submission" date="2016-04" db="EMBL/GenBank/DDBJ databases">
        <authorList>
            <person name="Evans L.H."/>
            <person name="Alamgir A."/>
            <person name="Owens N."/>
            <person name="Weber N.D."/>
            <person name="Virtaneva K."/>
            <person name="Barbian K."/>
            <person name="Babar A."/>
            <person name="Rosenke K."/>
        </authorList>
    </citation>
    <scope>NUCLEOTIDE SEQUENCE [LARGE SCALE GENOMIC DNA]</scope>
    <source>
        <strain evidence="3">CBS 101.48</strain>
    </source>
</reference>
<dbReference type="PRINTS" id="PR00683">
    <property type="entry name" value="SPECTRINPH"/>
</dbReference>
<proteinExistence type="predicted"/>
<feature type="domain" description="PH" evidence="2">
    <location>
        <begin position="117"/>
        <end position="226"/>
    </location>
</feature>
<dbReference type="EMBL" id="LT554731">
    <property type="protein sequence ID" value="SAM07185.1"/>
    <property type="molecule type" value="Genomic_DNA"/>
</dbReference>
<name>A0A168RNR0_ABSGL</name>
<feature type="compositionally biased region" description="Pro residues" evidence="1">
    <location>
        <begin position="62"/>
        <end position="72"/>
    </location>
</feature>
<evidence type="ECO:0000259" key="2">
    <source>
        <dbReference type="PROSITE" id="PS50003"/>
    </source>
</evidence>
<evidence type="ECO:0000256" key="1">
    <source>
        <dbReference type="SAM" id="MobiDB-lite"/>
    </source>
</evidence>
<dbReference type="PANTHER" id="PTHR37283">
    <property type="entry name" value="PH DOMAIN-CONTAINING PROTEIN YHR131C"/>
    <property type="match status" value="1"/>
</dbReference>
<dbReference type="SUPFAM" id="SSF50729">
    <property type="entry name" value="PH domain-like"/>
    <property type="match status" value="1"/>
</dbReference>
<dbReference type="GO" id="GO:0005543">
    <property type="term" value="F:phospholipid binding"/>
    <property type="evidence" value="ECO:0007669"/>
    <property type="project" value="InterPro"/>
</dbReference>
<dbReference type="Gene3D" id="2.30.29.30">
    <property type="entry name" value="Pleckstrin-homology domain (PH domain)/Phosphotyrosine-binding domain (PTB)"/>
    <property type="match status" value="1"/>
</dbReference>
<sequence length="272" mass="31282">MAFLNIALPWKKRGVKCSKSIILPNLITSEFEISSSASLPLLPVSRTGTTHQGTDDDTNHSIPPPLSPPPPSYHDESGFCAPSTPTDQMAGSRHLRHYTIEKREEEGNEDLPPYECTVYKMGYMKVKKERDSQSQRSSRRSWRKLYIVLWGTTIRAYKTVPMTDLEEKKPVWCYSMQDAEAGQASDYSKRRHVIRLRIHQGPQFLIRTKGEEDQLFWIEHLQASVNVSLDLDERRMPQFITSSRRRRRATRVQQDPNVASSPSNRQREGALI</sequence>
<dbReference type="InterPro" id="IPR001849">
    <property type="entry name" value="PH_domain"/>
</dbReference>